<feature type="domain" description="ABC3 transporter permease C-terminal" evidence="8">
    <location>
        <begin position="292"/>
        <end position="409"/>
    </location>
</feature>
<dbReference type="Pfam" id="PF12704">
    <property type="entry name" value="MacB_PCD"/>
    <property type="match status" value="1"/>
</dbReference>
<comment type="similarity">
    <text evidence="6">Belongs to the ABC-4 integral membrane protein family.</text>
</comment>
<reference evidence="10 11" key="1">
    <citation type="journal article" date="2016" name="Nat. Commun.">
        <title>Thousands of microbial genomes shed light on interconnected biogeochemical processes in an aquifer system.</title>
        <authorList>
            <person name="Anantharaman K."/>
            <person name="Brown C.T."/>
            <person name="Hug L.A."/>
            <person name="Sharon I."/>
            <person name="Castelle C.J."/>
            <person name="Probst A.J."/>
            <person name="Thomas B.C."/>
            <person name="Singh A."/>
            <person name="Wilkins M.J."/>
            <person name="Karaoz U."/>
            <person name="Brodie E.L."/>
            <person name="Williams K.H."/>
            <person name="Hubbard S.S."/>
            <person name="Banfield J.F."/>
        </authorList>
    </citation>
    <scope>NUCLEOTIDE SEQUENCE [LARGE SCALE GENOMIC DNA]</scope>
</reference>
<evidence type="ECO:0000256" key="4">
    <source>
        <dbReference type="ARBA" id="ARBA00022989"/>
    </source>
</evidence>
<dbReference type="PANTHER" id="PTHR30572">
    <property type="entry name" value="MEMBRANE COMPONENT OF TRANSPORTER-RELATED"/>
    <property type="match status" value="1"/>
</dbReference>
<evidence type="ECO:0000256" key="2">
    <source>
        <dbReference type="ARBA" id="ARBA00022475"/>
    </source>
</evidence>
<keyword evidence="5 7" id="KW-0472">Membrane</keyword>
<accession>A0A1G2KLG1</accession>
<dbReference type="PANTHER" id="PTHR30572:SF4">
    <property type="entry name" value="ABC TRANSPORTER PERMEASE YTRF"/>
    <property type="match status" value="1"/>
</dbReference>
<protein>
    <recommendedName>
        <fullName evidence="12">Multidrug ABC transporter substrate-binding protein</fullName>
    </recommendedName>
</protein>
<keyword evidence="2" id="KW-1003">Cell membrane</keyword>
<evidence type="ECO:0000259" key="9">
    <source>
        <dbReference type="Pfam" id="PF12704"/>
    </source>
</evidence>
<evidence type="ECO:0000313" key="10">
    <source>
        <dbReference type="EMBL" id="OHA00275.1"/>
    </source>
</evidence>
<feature type="transmembrane region" description="Helical" evidence="7">
    <location>
        <begin position="282"/>
        <end position="313"/>
    </location>
</feature>
<feature type="transmembrane region" description="Helical" evidence="7">
    <location>
        <begin position="377"/>
        <end position="401"/>
    </location>
</feature>
<dbReference type="GO" id="GO:0022857">
    <property type="term" value="F:transmembrane transporter activity"/>
    <property type="evidence" value="ECO:0007669"/>
    <property type="project" value="TreeGrafter"/>
</dbReference>
<evidence type="ECO:0000256" key="3">
    <source>
        <dbReference type="ARBA" id="ARBA00022692"/>
    </source>
</evidence>
<dbReference type="Pfam" id="PF02687">
    <property type="entry name" value="FtsX"/>
    <property type="match status" value="1"/>
</dbReference>
<feature type="domain" description="MacB-like periplasmic core" evidence="9">
    <location>
        <begin position="24"/>
        <end position="250"/>
    </location>
</feature>
<evidence type="ECO:0008006" key="12">
    <source>
        <dbReference type="Google" id="ProtNLM"/>
    </source>
</evidence>
<keyword evidence="3 7" id="KW-0812">Transmembrane</keyword>
<dbReference type="EMBL" id="MHQI01000021">
    <property type="protein sequence ID" value="OHA00275.1"/>
    <property type="molecule type" value="Genomic_DNA"/>
</dbReference>
<sequence>MIFMTLRYSFQTALTGLKTHKSRSALTIAGIVIGITAVILMMAIGKGAEELIVRQLGGLGAETIVIRPGREPKGPTDLPATLFADSLKQRDVEALKKKSNVPDLVEIMPVVFVPGSIAYEGETFRPTILGGNEADFFSNAFNIFPEEGSFFDQNDVLQRAKVVMIGSKIKKELFGESDALGKYVQIKNDRFRVVAVLQTKGQVSFLNVNELAIVPYSTAQAYLLGIDHFHEIIVKTARPDAVPRTVRDIEVTLRESHGITDPDKDDFFVVTQQGVVDQVRTILGAVTIFLSLVVAIALVVGGVGVMNIMLVSVTERTREIGLRKAVGATDRDILTQFLLEAVILTGTGGVIGILLGFLLSIGAAFAITYYAQLPWPFAFPISAAILGFIVSTLVGLIFGLYPARQASLKSPIEALRYE</sequence>
<feature type="transmembrane region" description="Helical" evidence="7">
    <location>
        <begin position="341"/>
        <end position="371"/>
    </location>
</feature>
<dbReference type="Proteomes" id="UP000179023">
    <property type="component" value="Unassembled WGS sequence"/>
</dbReference>
<comment type="caution">
    <text evidence="10">The sequence shown here is derived from an EMBL/GenBank/DDBJ whole genome shotgun (WGS) entry which is preliminary data.</text>
</comment>
<evidence type="ECO:0000256" key="6">
    <source>
        <dbReference type="ARBA" id="ARBA00038076"/>
    </source>
</evidence>
<dbReference type="AlphaFoldDB" id="A0A1G2KLG1"/>
<evidence type="ECO:0000313" key="11">
    <source>
        <dbReference type="Proteomes" id="UP000179023"/>
    </source>
</evidence>
<dbReference type="InterPro" id="IPR025857">
    <property type="entry name" value="MacB_PCD"/>
</dbReference>
<dbReference type="InterPro" id="IPR003838">
    <property type="entry name" value="ABC3_permease_C"/>
</dbReference>
<comment type="subcellular location">
    <subcellularLocation>
        <location evidence="1">Cell membrane</location>
        <topology evidence="1">Multi-pass membrane protein</topology>
    </subcellularLocation>
</comment>
<evidence type="ECO:0000256" key="7">
    <source>
        <dbReference type="SAM" id="Phobius"/>
    </source>
</evidence>
<feature type="transmembrane region" description="Helical" evidence="7">
    <location>
        <begin position="25"/>
        <end position="45"/>
    </location>
</feature>
<dbReference type="InterPro" id="IPR050250">
    <property type="entry name" value="Macrolide_Exporter_MacB"/>
</dbReference>
<name>A0A1G2KLG1_9BACT</name>
<keyword evidence="4 7" id="KW-1133">Transmembrane helix</keyword>
<dbReference type="STRING" id="1802270.A3C07_00700"/>
<proteinExistence type="inferred from homology"/>
<evidence type="ECO:0000256" key="1">
    <source>
        <dbReference type="ARBA" id="ARBA00004651"/>
    </source>
</evidence>
<organism evidence="10 11">
    <name type="scientific">Candidatus Sungbacteria bacterium RIFCSPHIGHO2_02_FULL_47_11</name>
    <dbReference type="NCBI Taxonomy" id="1802270"/>
    <lineage>
        <taxon>Bacteria</taxon>
        <taxon>Candidatus Sungiibacteriota</taxon>
    </lineage>
</organism>
<evidence type="ECO:0000256" key="5">
    <source>
        <dbReference type="ARBA" id="ARBA00023136"/>
    </source>
</evidence>
<dbReference type="GO" id="GO:0005886">
    <property type="term" value="C:plasma membrane"/>
    <property type="evidence" value="ECO:0007669"/>
    <property type="project" value="UniProtKB-SubCell"/>
</dbReference>
<gene>
    <name evidence="10" type="ORF">A3C07_00700</name>
</gene>
<evidence type="ECO:0000259" key="8">
    <source>
        <dbReference type="Pfam" id="PF02687"/>
    </source>
</evidence>